<dbReference type="Pfam" id="PF00664">
    <property type="entry name" value="ABC_membrane"/>
    <property type="match status" value="1"/>
</dbReference>
<feature type="domain" description="ABC transmembrane type-1" evidence="9">
    <location>
        <begin position="21"/>
        <end position="302"/>
    </location>
</feature>
<feature type="transmembrane region" description="Helical" evidence="7">
    <location>
        <begin position="59"/>
        <end position="81"/>
    </location>
</feature>
<dbReference type="InterPro" id="IPR039421">
    <property type="entry name" value="Type_1_exporter"/>
</dbReference>
<protein>
    <submittedName>
        <fullName evidence="10">ABC transporter ATP-binding protein</fullName>
    </submittedName>
</protein>
<keyword evidence="6 7" id="KW-0472">Membrane</keyword>
<evidence type="ECO:0000256" key="4">
    <source>
        <dbReference type="ARBA" id="ARBA00022840"/>
    </source>
</evidence>
<sequence length="576" mass="64950">MINTYFRLLHYLKPYWFLFTISVLFTLLYSTLAIVPIFLIKNILDDIFIARKEALLLPIALGLITAYLLMSLAHFFSAYLLRYIGQRVIMDVRNHLYRHLQYLSLGFFQKQSTGELMSRITNDTLLLEDAMARKVSDLLKNLFSLIALAGYIFYLSYYYAFFSLIIFPLVLGPIVKFARKLRKLSVRSQEYMAGLNSVLFETFTGINIVKAFCMEDFEFAKFQRENQGVFKNNIRAARIDALTPPMLEFLGAFAGALIIVYGGYHVIAGSISAGTFMTFIIALFSMHVPVRRLNDSNFAIQRALASAIRIFTILDTKADIYDRAGATELPTFQDQIAFHNVSFRYERDYVLREINLKAHFGQTIALVGESGAGKSTLVNLIPRFFEPDEGSITIDGNDINTLTLKSLRSQIGIVSQDTVLFNDTIKNNIAYGLKQAPLESIMAVAQTAYAHEFIADLQSGYDTVIGERGATLSGGQKQRISIARALFKNPPILILDEATSSLDTESERIVQLALANLMKNRTTFVIAHRLSTIRNADIIVVLENGSIVEKGTHEELLASQGVYRKLYEMQFVSLKN</sequence>
<gene>
    <name evidence="10" type="ORF">ACFL27_06065</name>
</gene>
<feature type="domain" description="ABC transporter" evidence="8">
    <location>
        <begin position="336"/>
        <end position="569"/>
    </location>
</feature>
<evidence type="ECO:0000256" key="2">
    <source>
        <dbReference type="ARBA" id="ARBA00022692"/>
    </source>
</evidence>
<dbReference type="PROSITE" id="PS00211">
    <property type="entry name" value="ABC_TRANSPORTER_1"/>
    <property type="match status" value="1"/>
</dbReference>
<feature type="transmembrane region" description="Helical" evidence="7">
    <location>
        <begin position="241"/>
        <end position="261"/>
    </location>
</feature>
<dbReference type="InterPro" id="IPR036640">
    <property type="entry name" value="ABC1_TM_sf"/>
</dbReference>
<evidence type="ECO:0000256" key="3">
    <source>
        <dbReference type="ARBA" id="ARBA00022741"/>
    </source>
</evidence>
<evidence type="ECO:0000256" key="7">
    <source>
        <dbReference type="SAM" id="Phobius"/>
    </source>
</evidence>
<dbReference type="Pfam" id="PF00005">
    <property type="entry name" value="ABC_tran"/>
    <property type="match status" value="1"/>
</dbReference>
<keyword evidence="11" id="KW-1185">Reference proteome</keyword>
<dbReference type="EMBL" id="JBHPBY010000057">
    <property type="protein sequence ID" value="MFC1849756.1"/>
    <property type="molecule type" value="Genomic_DNA"/>
</dbReference>
<evidence type="ECO:0000313" key="11">
    <source>
        <dbReference type="Proteomes" id="UP001594351"/>
    </source>
</evidence>
<reference evidence="10 11" key="1">
    <citation type="submission" date="2024-09" db="EMBL/GenBank/DDBJ databases">
        <title>Laminarin stimulates single cell rates of sulfate reduction while oxygen inhibits transcriptomic activity in coastal marine sediment.</title>
        <authorList>
            <person name="Lindsay M."/>
            <person name="Orcutt B."/>
            <person name="Emerson D."/>
            <person name="Stepanauskas R."/>
            <person name="D'Angelo T."/>
        </authorList>
    </citation>
    <scope>NUCLEOTIDE SEQUENCE [LARGE SCALE GENOMIC DNA]</scope>
    <source>
        <strain evidence="10">SAG AM-311-K15</strain>
    </source>
</reference>
<dbReference type="PROSITE" id="PS50929">
    <property type="entry name" value="ABC_TM1F"/>
    <property type="match status" value="1"/>
</dbReference>
<dbReference type="Proteomes" id="UP001594351">
    <property type="component" value="Unassembled WGS sequence"/>
</dbReference>
<comment type="subcellular location">
    <subcellularLocation>
        <location evidence="1">Cell membrane</location>
        <topology evidence="1">Multi-pass membrane protein</topology>
    </subcellularLocation>
</comment>
<proteinExistence type="predicted"/>
<dbReference type="GO" id="GO:0005524">
    <property type="term" value="F:ATP binding"/>
    <property type="evidence" value="ECO:0007669"/>
    <property type="project" value="UniProtKB-KW"/>
</dbReference>
<dbReference type="PANTHER" id="PTHR43394">
    <property type="entry name" value="ATP-DEPENDENT PERMEASE MDL1, MITOCHONDRIAL"/>
    <property type="match status" value="1"/>
</dbReference>
<dbReference type="Gene3D" id="1.20.1560.10">
    <property type="entry name" value="ABC transporter type 1, transmembrane domain"/>
    <property type="match status" value="1"/>
</dbReference>
<dbReference type="SMART" id="SM00382">
    <property type="entry name" value="AAA"/>
    <property type="match status" value="1"/>
</dbReference>
<dbReference type="PANTHER" id="PTHR43394:SF1">
    <property type="entry name" value="ATP-BINDING CASSETTE SUB-FAMILY B MEMBER 10, MITOCHONDRIAL"/>
    <property type="match status" value="1"/>
</dbReference>
<keyword evidence="4 10" id="KW-0067">ATP-binding</keyword>
<feature type="transmembrane region" description="Helical" evidence="7">
    <location>
        <begin position="15"/>
        <end position="39"/>
    </location>
</feature>
<evidence type="ECO:0000256" key="5">
    <source>
        <dbReference type="ARBA" id="ARBA00022989"/>
    </source>
</evidence>
<keyword evidence="2 7" id="KW-0812">Transmembrane</keyword>
<dbReference type="InterPro" id="IPR017871">
    <property type="entry name" value="ABC_transporter-like_CS"/>
</dbReference>
<name>A0ABV6YU76_UNCC1</name>
<dbReference type="InterPro" id="IPR003593">
    <property type="entry name" value="AAA+_ATPase"/>
</dbReference>
<feature type="transmembrane region" description="Helical" evidence="7">
    <location>
        <begin position="138"/>
        <end position="154"/>
    </location>
</feature>
<dbReference type="InterPro" id="IPR027417">
    <property type="entry name" value="P-loop_NTPase"/>
</dbReference>
<dbReference type="Gene3D" id="3.40.50.300">
    <property type="entry name" value="P-loop containing nucleotide triphosphate hydrolases"/>
    <property type="match status" value="1"/>
</dbReference>
<evidence type="ECO:0000259" key="9">
    <source>
        <dbReference type="PROSITE" id="PS50929"/>
    </source>
</evidence>
<evidence type="ECO:0000313" key="10">
    <source>
        <dbReference type="EMBL" id="MFC1849756.1"/>
    </source>
</evidence>
<dbReference type="CDD" id="cd18552">
    <property type="entry name" value="ABC_6TM_MsbA_like"/>
    <property type="match status" value="1"/>
</dbReference>
<dbReference type="InterPro" id="IPR003439">
    <property type="entry name" value="ABC_transporter-like_ATP-bd"/>
</dbReference>
<feature type="transmembrane region" description="Helical" evidence="7">
    <location>
        <begin position="160"/>
        <end position="178"/>
    </location>
</feature>
<evidence type="ECO:0000256" key="1">
    <source>
        <dbReference type="ARBA" id="ARBA00004651"/>
    </source>
</evidence>
<comment type="caution">
    <text evidence="10">The sequence shown here is derived from an EMBL/GenBank/DDBJ whole genome shotgun (WGS) entry which is preliminary data.</text>
</comment>
<dbReference type="SUPFAM" id="SSF90123">
    <property type="entry name" value="ABC transporter transmembrane region"/>
    <property type="match status" value="1"/>
</dbReference>
<accession>A0ABV6YU76</accession>
<dbReference type="CDD" id="cd03251">
    <property type="entry name" value="ABCC_MsbA"/>
    <property type="match status" value="1"/>
</dbReference>
<feature type="transmembrane region" description="Helical" evidence="7">
    <location>
        <begin position="267"/>
        <end position="286"/>
    </location>
</feature>
<dbReference type="InterPro" id="IPR011527">
    <property type="entry name" value="ABC1_TM_dom"/>
</dbReference>
<organism evidence="10 11">
    <name type="scientific">candidate division CSSED10-310 bacterium</name>
    <dbReference type="NCBI Taxonomy" id="2855610"/>
    <lineage>
        <taxon>Bacteria</taxon>
        <taxon>Bacteria division CSSED10-310</taxon>
    </lineage>
</organism>
<dbReference type="SUPFAM" id="SSF52540">
    <property type="entry name" value="P-loop containing nucleoside triphosphate hydrolases"/>
    <property type="match status" value="1"/>
</dbReference>
<evidence type="ECO:0000256" key="6">
    <source>
        <dbReference type="ARBA" id="ARBA00023136"/>
    </source>
</evidence>
<keyword evidence="5 7" id="KW-1133">Transmembrane helix</keyword>
<dbReference type="PROSITE" id="PS50893">
    <property type="entry name" value="ABC_TRANSPORTER_2"/>
    <property type="match status" value="1"/>
</dbReference>
<keyword evidence="3" id="KW-0547">Nucleotide-binding</keyword>
<evidence type="ECO:0000259" key="8">
    <source>
        <dbReference type="PROSITE" id="PS50893"/>
    </source>
</evidence>